<protein>
    <submittedName>
        <fullName evidence="1">Uncharacterized protein</fullName>
    </submittedName>
</protein>
<dbReference type="AlphaFoldDB" id="A0A4R0IBU4"/>
<gene>
    <name evidence="1" type="ORF">E0H50_37860</name>
</gene>
<dbReference type="EMBL" id="SJKA01000022">
    <property type="protein sequence ID" value="TCC19992.1"/>
    <property type="molecule type" value="Genomic_DNA"/>
</dbReference>
<evidence type="ECO:0000313" key="2">
    <source>
        <dbReference type="Proteomes" id="UP000292695"/>
    </source>
</evidence>
<dbReference type="Proteomes" id="UP000292695">
    <property type="component" value="Unassembled WGS sequence"/>
</dbReference>
<name>A0A4R0IBU4_9ACTN</name>
<comment type="caution">
    <text evidence="1">The sequence shown here is derived from an EMBL/GenBank/DDBJ whole genome shotgun (WGS) entry which is preliminary data.</text>
</comment>
<dbReference type="OrthoDB" id="9926470at2"/>
<accession>A0A4R0IBU4</accession>
<reference evidence="1 2" key="1">
    <citation type="submission" date="2019-02" db="EMBL/GenBank/DDBJ databases">
        <title>Kribbella capetownensis sp. nov. and Kribbella speibonae sp. nov., isolated from soil.</title>
        <authorList>
            <person name="Curtis S.M."/>
            <person name="Norton I."/>
            <person name="Everest G.J."/>
            <person name="Meyers P.R."/>
        </authorList>
    </citation>
    <scope>NUCLEOTIDE SEQUENCE [LARGE SCALE GENOMIC DNA]</scope>
    <source>
        <strain evidence="1 2">DSM 27082</strain>
    </source>
</reference>
<keyword evidence="2" id="KW-1185">Reference proteome</keyword>
<evidence type="ECO:0000313" key="1">
    <source>
        <dbReference type="EMBL" id="TCC19992.1"/>
    </source>
</evidence>
<dbReference type="RefSeq" id="WP_131295958.1">
    <property type="nucleotide sequence ID" value="NZ_SJKA01000022.1"/>
</dbReference>
<proteinExistence type="predicted"/>
<sequence>MDDPIPAERAAPGEYFLAAESVHLGLRFFYRDSVYEVVEEPSRLGAAWYANVEIIEGGKPGARFKAMLHTGKRVK</sequence>
<organism evidence="1 2">
    <name type="scientific">Kribbella sindirgiensis</name>
    <dbReference type="NCBI Taxonomy" id="1124744"/>
    <lineage>
        <taxon>Bacteria</taxon>
        <taxon>Bacillati</taxon>
        <taxon>Actinomycetota</taxon>
        <taxon>Actinomycetes</taxon>
        <taxon>Propionibacteriales</taxon>
        <taxon>Kribbellaceae</taxon>
        <taxon>Kribbella</taxon>
    </lineage>
</organism>